<proteinExistence type="predicted"/>
<evidence type="ECO:0000259" key="3">
    <source>
        <dbReference type="PROSITE" id="PS50006"/>
    </source>
</evidence>
<dbReference type="PANTHER" id="PTHR23106">
    <property type="entry name" value="ANGIOGENIC FACTOR WITH G PATCH AND FHA DOMAINS 1"/>
    <property type="match status" value="1"/>
</dbReference>
<feature type="compositionally biased region" description="Acidic residues" evidence="2">
    <location>
        <begin position="519"/>
        <end position="540"/>
    </location>
</feature>
<evidence type="ECO:0000256" key="1">
    <source>
        <dbReference type="SAM" id="Coils"/>
    </source>
</evidence>
<feature type="compositionally biased region" description="Basic residues" evidence="2">
    <location>
        <begin position="320"/>
        <end position="329"/>
    </location>
</feature>
<dbReference type="Pfam" id="PF00498">
    <property type="entry name" value="FHA"/>
    <property type="match status" value="1"/>
</dbReference>
<evidence type="ECO:0000313" key="5">
    <source>
        <dbReference type="Proteomes" id="UP000709295"/>
    </source>
</evidence>
<feature type="coiled-coil region" evidence="1">
    <location>
        <begin position="357"/>
        <end position="398"/>
    </location>
</feature>
<feature type="region of interest" description="Disordered" evidence="2">
    <location>
        <begin position="270"/>
        <end position="333"/>
    </location>
</feature>
<feature type="domain" description="FHA" evidence="3">
    <location>
        <begin position="40"/>
        <end position="92"/>
    </location>
</feature>
<feature type="region of interest" description="Disordered" evidence="2">
    <location>
        <begin position="692"/>
        <end position="714"/>
    </location>
</feature>
<gene>
    <name evidence="4" type="ORF">JG688_00006391</name>
</gene>
<dbReference type="EMBL" id="JAENGY010000277">
    <property type="protein sequence ID" value="KAG6967291.1"/>
    <property type="molecule type" value="Genomic_DNA"/>
</dbReference>
<dbReference type="PANTHER" id="PTHR23106:SF24">
    <property type="entry name" value="ANGIOGENIC FACTOR WITH G PATCH AND FHA DOMAINS 1"/>
    <property type="match status" value="1"/>
</dbReference>
<feature type="compositionally biased region" description="Polar residues" evidence="2">
    <location>
        <begin position="170"/>
        <end position="180"/>
    </location>
</feature>
<feature type="region of interest" description="Disordered" evidence="2">
    <location>
        <begin position="161"/>
        <end position="188"/>
    </location>
</feature>
<protein>
    <recommendedName>
        <fullName evidence="3">FHA domain-containing protein</fullName>
    </recommendedName>
</protein>
<feature type="region of interest" description="Disordered" evidence="2">
    <location>
        <begin position="611"/>
        <end position="636"/>
    </location>
</feature>
<comment type="caution">
    <text evidence="4">The sequence shown here is derived from an EMBL/GenBank/DDBJ whole genome shotgun (WGS) entry which is preliminary data.</text>
</comment>
<dbReference type="Proteomes" id="UP000709295">
    <property type="component" value="Unassembled WGS sequence"/>
</dbReference>
<feature type="compositionally biased region" description="Basic and acidic residues" evidence="2">
    <location>
        <begin position="611"/>
        <end position="623"/>
    </location>
</feature>
<dbReference type="SMART" id="SM00240">
    <property type="entry name" value="FHA"/>
    <property type="match status" value="1"/>
</dbReference>
<name>A0A8J5INA5_9STRA</name>
<dbReference type="PROSITE" id="PS50006">
    <property type="entry name" value="FHA_DOMAIN"/>
    <property type="match status" value="1"/>
</dbReference>
<accession>A0A8J5INA5</accession>
<feature type="compositionally biased region" description="Polar residues" evidence="2">
    <location>
        <begin position="692"/>
        <end position="704"/>
    </location>
</feature>
<dbReference type="InterPro" id="IPR053027">
    <property type="entry name" value="AGGF1"/>
</dbReference>
<sequence>MTASPLCCFRLEATRGPHSGMVLRHCRVDAAAPYSPACALSIGRKKRCWLRLPKDLEVSSVHAEFRFIESETKVAIRDAKSTNGTKLNGKQLQAQQDYPLSNGDLIAVGRTSLRFVQVVHGQPCGEETDNSSAGASAILTPSVSSSEAQSAAVPEVIVLDEDSAEDKETASNTTGSNETPVDQPDTEPAHDVLALKPSMVAANAAKGKRRTESVVLEKAVSHSGNRIGAVGEYTPEEAMCTVCRVVIGQLDLLEQQAHLNECLGGRVAAPSTASATTTVKDSNPNTRKRGNAGGAATRAKKPRKPKAGEDNGASATVAPKAKKPRKRKRADAGESIELALALTGKKMSKEEQTDVQLAVTKKKLEHLDEQIAKLAKRRVNLVKTLNRLERTKDKLRKSQVLPPAKVVQLLDLKAALDVIFPSNRQSSPVYRSVNKGLQEKSSVVAKHYAPSRWRENRAPLACDEEKRAELAAVAEISMWARASQQLFELQRDTLLYRNSILRTFLGDDDDADGRIMDLDNADDLDYEDGDAEFEREDESEEKQKLKISPPDHQSDADVPDVVKRVFPNWQRELAFLHDQTAEELERAVEAMNESQTQADAVAIDEGESIRREGSHSTLSEEHSAANSEVAISKSDLSAREEQRLACQYMAQMMIRLITEKRRRAIDAEAAEGFHHRQQQERRGSVIDLVASSSEEVGQQEQTSDIVVASDNEAE</sequence>
<keyword evidence="1" id="KW-0175">Coiled coil</keyword>
<evidence type="ECO:0000313" key="4">
    <source>
        <dbReference type="EMBL" id="KAG6967291.1"/>
    </source>
</evidence>
<dbReference type="AlphaFoldDB" id="A0A8J5INA5"/>
<dbReference type="InterPro" id="IPR000253">
    <property type="entry name" value="FHA_dom"/>
</dbReference>
<reference evidence="4" key="1">
    <citation type="submission" date="2021-01" db="EMBL/GenBank/DDBJ databases">
        <title>Phytophthora aleatoria, a newly-described species from Pinus radiata is distinct from Phytophthora cactorum isolates based on comparative genomics.</title>
        <authorList>
            <person name="Mcdougal R."/>
            <person name="Panda P."/>
            <person name="Williams N."/>
            <person name="Studholme D.J."/>
        </authorList>
    </citation>
    <scope>NUCLEOTIDE SEQUENCE</scope>
    <source>
        <strain evidence="4">NZFS 4037</strain>
    </source>
</reference>
<evidence type="ECO:0000256" key="2">
    <source>
        <dbReference type="SAM" id="MobiDB-lite"/>
    </source>
</evidence>
<organism evidence="4 5">
    <name type="scientific">Phytophthora aleatoria</name>
    <dbReference type="NCBI Taxonomy" id="2496075"/>
    <lineage>
        <taxon>Eukaryota</taxon>
        <taxon>Sar</taxon>
        <taxon>Stramenopiles</taxon>
        <taxon>Oomycota</taxon>
        <taxon>Peronosporomycetes</taxon>
        <taxon>Peronosporales</taxon>
        <taxon>Peronosporaceae</taxon>
        <taxon>Phytophthora</taxon>
    </lineage>
</organism>
<feature type="region of interest" description="Disordered" evidence="2">
    <location>
        <begin position="512"/>
        <end position="557"/>
    </location>
</feature>
<keyword evidence="5" id="KW-1185">Reference proteome</keyword>
<dbReference type="CDD" id="cd00060">
    <property type="entry name" value="FHA"/>
    <property type="match status" value="1"/>
</dbReference>